<dbReference type="InterPro" id="IPR006685">
    <property type="entry name" value="MscS_channel_2nd"/>
</dbReference>
<dbReference type="AlphaFoldDB" id="A0ABD4TGQ2"/>
<keyword evidence="4 6" id="KW-1133">Transmembrane helix</keyword>
<dbReference type="InterPro" id="IPR011066">
    <property type="entry name" value="MscS_channel_C_sf"/>
</dbReference>
<gene>
    <name evidence="8" type="ORF">FTO68_02490</name>
</gene>
<feature type="transmembrane region" description="Helical" evidence="6">
    <location>
        <begin position="95"/>
        <end position="114"/>
    </location>
</feature>
<comment type="subcellular location">
    <subcellularLocation>
        <location evidence="1">Cell membrane</location>
        <topology evidence="1">Multi-pass membrane protein</topology>
    </subcellularLocation>
</comment>
<dbReference type="PANTHER" id="PTHR30566:SF5">
    <property type="entry name" value="MECHANOSENSITIVE ION CHANNEL PROTEIN 1, MITOCHONDRIAL-RELATED"/>
    <property type="match status" value="1"/>
</dbReference>
<dbReference type="Gene3D" id="3.30.70.100">
    <property type="match status" value="1"/>
</dbReference>
<evidence type="ECO:0000256" key="6">
    <source>
        <dbReference type="SAM" id="Phobius"/>
    </source>
</evidence>
<feature type="transmembrane region" description="Helical" evidence="6">
    <location>
        <begin position="5"/>
        <end position="25"/>
    </location>
</feature>
<dbReference type="Proteomes" id="UP001524383">
    <property type="component" value="Unassembled WGS sequence"/>
</dbReference>
<evidence type="ECO:0000256" key="4">
    <source>
        <dbReference type="ARBA" id="ARBA00022989"/>
    </source>
</evidence>
<evidence type="ECO:0000313" key="9">
    <source>
        <dbReference type="Proteomes" id="UP001524383"/>
    </source>
</evidence>
<evidence type="ECO:0000256" key="5">
    <source>
        <dbReference type="ARBA" id="ARBA00023136"/>
    </source>
</evidence>
<keyword evidence="5 6" id="KW-0472">Membrane</keyword>
<dbReference type="EMBL" id="VOTZ01000003">
    <property type="protein sequence ID" value="MCQ1537856.1"/>
    <property type="molecule type" value="Genomic_DNA"/>
</dbReference>
<evidence type="ECO:0000256" key="1">
    <source>
        <dbReference type="ARBA" id="ARBA00004651"/>
    </source>
</evidence>
<evidence type="ECO:0000259" key="7">
    <source>
        <dbReference type="Pfam" id="PF00924"/>
    </source>
</evidence>
<organism evidence="8 9">
    <name type="scientific">Methanocalculus taiwanensis</name>
    <dbReference type="NCBI Taxonomy" id="106207"/>
    <lineage>
        <taxon>Archaea</taxon>
        <taxon>Methanobacteriati</taxon>
        <taxon>Methanobacteriota</taxon>
        <taxon>Stenosarchaea group</taxon>
        <taxon>Methanomicrobia</taxon>
        <taxon>Methanomicrobiales</taxon>
        <taxon>Methanocalculaceae</taxon>
        <taxon>Methanocalculus</taxon>
    </lineage>
</organism>
<evidence type="ECO:0000313" key="8">
    <source>
        <dbReference type="EMBL" id="MCQ1537856.1"/>
    </source>
</evidence>
<keyword evidence="3 6" id="KW-0812">Transmembrane</keyword>
<protein>
    <submittedName>
        <fullName evidence="8">Mechanosensitive ion channel family protein</fullName>
    </submittedName>
</protein>
<dbReference type="InterPro" id="IPR023408">
    <property type="entry name" value="MscS_beta-dom_sf"/>
</dbReference>
<dbReference type="SUPFAM" id="SSF50182">
    <property type="entry name" value="Sm-like ribonucleoproteins"/>
    <property type="match status" value="1"/>
</dbReference>
<dbReference type="Pfam" id="PF00924">
    <property type="entry name" value="MS_channel_2nd"/>
    <property type="match status" value="1"/>
</dbReference>
<reference evidence="8 9" key="1">
    <citation type="submission" date="2019-08" db="EMBL/GenBank/DDBJ databases">
        <authorList>
            <person name="Chen S.-C."/>
            <person name="Lai M.-C."/>
            <person name="You Y.-T."/>
        </authorList>
    </citation>
    <scope>NUCLEOTIDE SEQUENCE [LARGE SCALE GENOMIC DNA]</scope>
    <source>
        <strain evidence="8 9">P2F9704a</strain>
    </source>
</reference>
<evidence type="ECO:0000256" key="3">
    <source>
        <dbReference type="ARBA" id="ARBA00022692"/>
    </source>
</evidence>
<feature type="transmembrane region" description="Helical" evidence="6">
    <location>
        <begin position="71"/>
        <end position="89"/>
    </location>
</feature>
<dbReference type="SUPFAM" id="SSF82689">
    <property type="entry name" value="Mechanosensitive channel protein MscS (YggB), C-terminal domain"/>
    <property type="match status" value="1"/>
</dbReference>
<comment type="caution">
    <text evidence="8">The sequence shown here is derived from an EMBL/GenBank/DDBJ whole genome shotgun (WGS) entry which is preliminary data.</text>
</comment>
<feature type="transmembrane region" description="Helical" evidence="6">
    <location>
        <begin position="31"/>
        <end position="51"/>
    </location>
</feature>
<keyword evidence="2" id="KW-1003">Cell membrane</keyword>
<dbReference type="InterPro" id="IPR010920">
    <property type="entry name" value="LSM_dom_sf"/>
</dbReference>
<proteinExistence type="predicted"/>
<dbReference type="GO" id="GO:0005886">
    <property type="term" value="C:plasma membrane"/>
    <property type="evidence" value="ECO:0007669"/>
    <property type="project" value="UniProtKB-SubCell"/>
</dbReference>
<keyword evidence="9" id="KW-1185">Reference proteome</keyword>
<feature type="domain" description="Mechanosensitive ion channel MscS" evidence="7">
    <location>
        <begin position="112"/>
        <end position="188"/>
    </location>
</feature>
<dbReference type="Gene3D" id="2.30.30.60">
    <property type="match status" value="1"/>
</dbReference>
<name>A0ABD4TGQ2_9EURY</name>
<dbReference type="PANTHER" id="PTHR30566">
    <property type="entry name" value="YNAI-RELATED MECHANOSENSITIVE ION CHANNEL"/>
    <property type="match status" value="1"/>
</dbReference>
<accession>A0ABD4TGQ2</accession>
<sequence>MKKSYIILCVCITITIALFISDHVFPSPLLAQLFTTLLWITAIYFILSIVLDGLIRRKITDSRSRYTATKLISIIELVLILATIAMIWVSDIQALIVFFGIIGAGIAIALQDFFKNFAGSLTILLTGTYSVGDRIEIDGRYGDVMDIGIMNTTLMEIREWVAGDQPTGRLIIIPNGKIVTQSVQNFTRDHSFLWDEIQVPVTNDSDWRRAVRILTGIAEEETSEISQIAEKEIEKIGEKFFLPKKDISPAVYITQTDNWILLSVRFVTYARERRAVRSELNRLIIEAFEGEQDITIASESLNIQLTGQP</sequence>
<evidence type="ECO:0000256" key="2">
    <source>
        <dbReference type="ARBA" id="ARBA00022475"/>
    </source>
</evidence>
<dbReference type="RefSeq" id="WP_255331786.1">
    <property type="nucleotide sequence ID" value="NZ_VOTZ01000003.1"/>
</dbReference>
<dbReference type="Gene3D" id="1.10.287.1260">
    <property type="match status" value="1"/>
</dbReference>